<dbReference type="PROSITE" id="PS50878">
    <property type="entry name" value="RT_POL"/>
    <property type="match status" value="1"/>
</dbReference>
<evidence type="ECO:0000313" key="2">
    <source>
        <dbReference type="EMBL" id="CAH1983013.1"/>
    </source>
</evidence>
<comment type="caution">
    <text evidence="2">The sequence shown here is derived from an EMBL/GenBank/DDBJ whole genome shotgun (WGS) entry which is preliminary data.</text>
</comment>
<feature type="domain" description="Reverse transcriptase" evidence="1">
    <location>
        <begin position="1"/>
        <end position="81"/>
    </location>
</feature>
<reference evidence="2" key="1">
    <citation type="submission" date="2022-03" db="EMBL/GenBank/DDBJ databases">
        <authorList>
            <person name="Sayadi A."/>
        </authorList>
    </citation>
    <scope>NUCLEOTIDE SEQUENCE</scope>
</reference>
<dbReference type="InterPro" id="IPR000477">
    <property type="entry name" value="RT_dom"/>
</dbReference>
<dbReference type="Proteomes" id="UP001152888">
    <property type="component" value="Unassembled WGS sequence"/>
</dbReference>
<dbReference type="AlphaFoldDB" id="A0A9P0PJC4"/>
<proteinExistence type="predicted"/>
<evidence type="ECO:0000313" key="3">
    <source>
        <dbReference type="Proteomes" id="UP001152888"/>
    </source>
</evidence>
<name>A0A9P0PJC4_ACAOB</name>
<evidence type="ECO:0000259" key="1">
    <source>
        <dbReference type="PROSITE" id="PS50878"/>
    </source>
</evidence>
<accession>A0A9P0PJC4</accession>
<sequence>MSRNPDIIRFIMFDWIASRQSTINLKKTQRNYKDISVLIKLQYHAQNISVGIPQGSKLGPLLFILCINDICNILDYLDICR</sequence>
<organism evidence="2 3">
    <name type="scientific">Acanthoscelides obtectus</name>
    <name type="common">Bean weevil</name>
    <name type="synonym">Bruchus obtectus</name>
    <dbReference type="NCBI Taxonomy" id="200917"/>
    <lineage>
        <taxon>Eukaryota</taxon>
        <taxon>Metazoa</taxon>
        <taxon>Ecdysozoa</taxon>
        <taxon>Arthropoda</taxon>
        <taxon>Hexapoda</taxon>
        <taxon>Insecta</taxon>
        <taxon>Pterygota</taxon>
        <taxon>Neoptera</taxon>
        <taxon>Endopterygota</taxon>
        <taxon>Coleoptera</taxon>
        <taxon>Polyphaga</taxon>
        <taxon>Cucujiformia</taxon>
        <taxon>Chrysomeloidea</taxon>
        <taxon>Chrysomelidae</taxon>
        <taxon>Bruchinae</taxon>
        <taxon>Bruchini</taxon>
        <taxon>Acanthoscelides</taxon>
    </lineage>
</organism>
<dbReference type="OrthoDB" id="1920064at2759"/>
<protein>
    <recommendedName>
        <fullName evidence="1">Reverse transcriptase domain-containing protein</fullName>
    </recommendedName>
</protein>
<keyword evidence="3" id="KW-1185">Reference proteome</keyword>
<dbReference type="EMBL" id="CAKOFQ010006930">
    <property type="protein sequence ID" value="CAH1983013.1"/>
    <property type="molecule type" value="Genomic_DNA"/>
</dbReference>
<gene>
    <name evidence="2" type="ORF">ACAOBT_LOCUS15327</name>
</gene>